<dbReference type="Pfam" id="PF23343">
    <property type="entry name" value="REP_ORF2-G2P"/>
    <property type="match status" value="1"/>
</dbReference>
<sequence length="252" mass="30094">MTYNQKIIRTDSYIEVYEYEFPIVSDFEITNRVKKERVKEFDDLDKDEKELKLKRLARTREQAKWDLIRLVDVNFDNKTSFLTLTTKENIRDRLLFNNMFDKFVTRLNYHVLGTKKRLIKYVAVLEKQKRGAWHVHLILFSFPYVPHSKLLKIWGHGGVRINKIHDLDDASNAGRYVAKYMKKGMSQELLESMGKKSYYSSRNLKKAEEIKVLSDEKLFKDQQVVYESSYNSKVYKNGKLINNKVRYKKIKI</sequence>
<organism evidence="2">
    <name type="scientific">Macrococcus psychrotolerans</name>
    <dbReference type="NCBI Taxonomy" id="3039389"/>
    <lineage>
        <taxon>Bacteria</taxon>
        <taxon>Bacillati</taxon>
        <taxon>Bacillota</taxon>
        <taxon>Bacilli</taxon>
        <taxon>Bacillales</taxon>
        <taxon>Staphylococcaceae</taxon>
        <taxon>Macrococcus</taxon>
    </lineage>
</organism>
<evidence type="ECO:0000259" key="1">
    <source>
        <dbReference type="Pfam" id="PF23343"/>
    </source>
</evidence>
<accession>A0AAT9P778</accession>
<evidence type="ECO:0000313" key="2">
    <source>
        <dbReference type="EMBL" id="QYA33095.1"/>
    </source>
</evidence>
<feature type="domain" description="Replication-associated protein ORF2/G2P" evidence="1">
    <location>
        <begin position="80"/>
        <end position="184"/>
    </location>
</feature>
<dbReference type="InterPro" id="IPR056906">
    <property type="entry name" value="ORF2/G2P_dom"/>
</dbReference>
<name>A0AAT9P778_9STAP</name>
<gene>
    <name evidence="2" type="ORF">KYI10_01200</name>
</gene>
<protein>
    <submittedName>
        <fullName evidence="2">Rep protein</fullName>
    </submittedName>
</protein>
<proteinExistence type="predicted"/>
<dbReference type="EMBL" id="CP079955">
    <property type="protein sequence ID" value="QYA33095.1"/>
    <property type="molecule type" value="Genomic_DNA"/>
</dbReference>
<dbReference type="AlphaFoldDB" id="A0AAT9P778"/>
<reference evidence="2" key="1">
    <citation type="submission" date="2021-07" db="EMBL/GenBank/DDBJ databases">
        <title>Prevalence and characterization of methicillin-resistant Macrococcus spp. in food producing animals and meat in Switzerland in 2019.</title>
        <authorList>
            <person name="Keller J.E."/>
            <person name="Schwendener S."/>
            <person name="Neuenschwander J."/>
            <person name="Overesch G."/>
            <person name="Perreten V."/>
        </authorList>
    </citation>
    <scope>NUCLEOTIDE SEQUENCE</scope>
    <source>
        <strain evidence="2">19Msa1099</strain>
    </source>
</reference>